<evidence type="ECO:0000313" key="5">
    <source>
        <dbReference type="Proteomes" id="UP000242146"/>
    </source>
</evidence>
<accession>A0A1X2GX00</accession>
<protein>
    <recommendedName>
        <fullName evidence="3">Ras-GEF domain-containing protein</fullName>
    </recommendedName>
</protein>
<feature type="compositionally biased region" description="Polar residues" evidence="2">
    <location>
        <begin position="568"/>
        <end position="581"/>
    </location>
</feature>
<feature type="compositionally biased region" description="Basic and acidic residues" evidence="2">
    <location>
        <begin position="582"/>
        <end position="593"/>
    </location>
</feature>
<feature type="compositionally biased region" description="Low complexity" evidence="2">
    <location>
        <begin position="687"/>
        <end position="701"/>
    </location>
</feature>
<feature type="compositionally biased region" description="Polar residues" evidence="2">
    <location>
        <begin position="707"/>
        <end position="717"/>
    </location>
</feature>
<organism evidence="4 5">
    <name type="scientific">Hesseltinella vesiculosa</name>
    <dbReference type="NCBI Taxonomy" id="101127"/>
    <lineage>
        <taxon>Eukaryota</taxon>
        <taxon>Fungi</taxon>
        <taxon>Fungi incertae sedis</taxon>
        <taxon>Mucoromycota</taxon>
        <taxon>Mucoromycotina</taxon>
        <taxon>Mucoromycetes</taxon>
        <taxon>Mucorales</taxon>
        <taxon>Cunninghamellaceae</taxon>
        <taxon>Hesseltinella</taxon>
    </lineage>
</organism>
<feature type="compositionally biased region" description="Low complexity" evidence="2">
    <location>
        <begin position="648"/>
        <end position="659"/>
    </location>
</feature>
<keyword evidence="1" id="KW-0344">Guanine-nucleotide releasing factor</keyword>
<dbReference type="EMBL" id="MCGT01000001">
    <property type="protein sequence ID" value="ORX62565.1"/>
    <property type="molecule type" value="Genomic_DNA"/>
</dbReference>
<dbReference type="GO" id="GO:0005085">
    <property type="term" value="F:guanyl-nucleotide exchange factor activity"/>
    <property type="evidence" value="ECO:0007669"/>
    <property type="project" value="UniProtKB-KW"/>
</dbReference>
<keyword evidence="5" id="KW-1185">Reference proteome</keyword>
<feature type="region of interest" description="Disordered" evidence="2">
    <location>
        <begin position="298"/>
        <end position="318"/>
    </location>
</feature>
<dbReference type="AlphaFoldDB" id="A0A1X2GX00"/>
<dbReference type="Pfam" id="PF00617">
    <property type="entry name" value="RasGEF"/>
    <property type="match status" value="1"/>
</dbReference>
<evidence type="ECO:0000256" key="1">
    <source>
        <dbReference type="PROSITE-ProRule" id="PRU00168"/>
    </source>
</evidence>
<dbReference type="STRING" id="101127.A0A1X2GX00"/>
<name>A0A1X2GX00_9FUNG</name>
<feature type="region of interest" description="Disordered" evidence="2">
    <location>
        <begin position="518"/>
        <end position="774"/>
    </location>
</feature>
<dbReference type="Proteomes" id="UP000242146">
    <property type="component" value="Unassembled WGS sequence"/>
</dbReference>
<feature type="compositionally biased region" description="Acidic residues" evidence="2">
    <location>
        <begin position="481"/>
        <end position="492"/>
    </location>
</feature>
<sequence length="858" mass="94409">MAVDATLPQIPLSPFAKAWHQCRTRLERATGSLTQAKEQLQPPVDVAVLRKLIEEVRVEQHRHDNFERQIHSVQDKGPWHWSPDAFAKQIAIVNGQLFGRVVLDKQLLCQWDFANTHLDRFLDFHRYLTHNMAHQLIYWSPASAPNPVAHLIQVAQHLLHAYRDMSGFVAVMKALMLPQVRRLRPVWKACPAKHKDVFKEMMLLLNPDQQYQAYHQVLGQHLARFFFSAATFSSSQSMSRMVVIPWMQPHLLSLYAIVQDYAVASTPARPELVLSGPGLRKLAVTMALLEQCQTCRASAPLQSPSPTTPASPSSSSSSSMEILEDYLRPWLPQQQRLRYSSDATTVSKRLHRQSMLAVATSKPSLTDNHPLVSDLLTLPPGDVLLHHWLVSRVYLQMDQLLEESLHVHPLATKEAEITKPLAILAVDDQTIQSILQDKHPFFFSSLILHDVLAASLPTDQPVSLSASDPAHDGLSTTKNDDNDDDDDDDDGLDVTTALFMPAANATVDADPVAKATTNHSRVIDADQPTSSLLSDRENAPLPHGSAHANNNDPEPASRTSKEWLEPDQPSSDNKADPSQTHHQAEQVAQKDKSSPVPLERNGSPVSAPAPAMSNETVVDAPVEKDPVTTQSRAQATPPPTYAPELPMSPSVDPSSPVPDKLATSTAKLSALSPTAPEFIPSTMQRGDSSSSSLVKPPSSKPDLTRRLPSSMTVSPASSYADHPANDTQSSTDSEEWNGYPTPALDLQTHPASQQEDDEADGDIWTGYPGTDNHRPSSFVAYTTINKEDISFDAAAPAPNLATGARRGSLQSLVSDEWKGYHAAKMEASWELETALKVQQHDWQGYALGALDDEEPEDQ</sequence>
<proteinExistence type="predicted"/>
<dbReference type="PANTHER" id="PTHR36721:SF1">
    <property type="entry name" value="OS04G0446401 PROTEIN"/>
    <property type="match status" value="1"/>
</dbReference>
<comment type="caution">
    <text evidence="4">The sequence shown here is derived from an EMBL/GenBank/DDBJ whole genome shotgun (WGS) entry which is preliminary data.</text>
</comment>
<dbReference type="SMART" id="SM00147">
    <property type="entry name" value="RasGEF"/>
    <property type="match status" value="1"/>
</dbReference>
<dbReference type="Gene3D" id="1.10.840.10">
    <property type="entry name" value="Ras guanine-nucleotide exchange factors catalytic domain"/>
    <property type="match status" value="1"/>
</dbReference>
<dbReference type="PROSITE" id="PS50009">
    <property type="entry name" value="RASGEF_CAT"/>
    <property type="match status" value="1"/>
</dbReference>
<dbReference type="GO" id="GO:0007264">
    <property type="term" value="P:small GTPase-mediated signal transduction"/>
    <property type="evidence" value="ECO:0007669"/>
    <property type="project" value="InterPro"/>
</dbReference>
<feature type="domain" description="Ras-GEF" evidence="3">
    <location>
        <begin position="82"/>
        <end position="326"/>
    </location>
</feature>
<evidence type="ECO:0000259" key="3">
    <source>
        <dbReference type="PROSITE" id="PS50009"/>
    </source>
</evidence>
<gene>
    <name evidence="4" type="ORF">DM01DRAFT_1341209</name>
</gene>
<evidence type="ECO:0000256" key="2">
    <source>
        <dbReference type="SAM" id="MobiDB-lite"/>
    </source>
</evidence>
<reference evidence="4 5" key="1">
    <citation type="submission" date="2016-07" db="EMBL/GenBank/DDBJ databases">
        <title>Pervasive Adenine N6-methylation of Active Genes in Fungi.</title>
        <authorList>
            <consortium name="DOE Joint Genome Institute"/>
            <person name="Mondo S.J."/>
            <person name="Dannebaum R.O."/>
            <person name="Kuo R.C."/>
            <person name="Labutti K."/>
            <person name="Haridas S."/>
            <person name="Kuo A."/>
            <person name="Salamov A."/>
            <person name="Ahrendt S.R."/>
            <person name="Lipzen A."/>
            <person name="Sullivan W."/>
            <person name="Andreopoulos W.B."/>
            <person name="Clum A."/>
            <person name="Lindquist E."/>
            <person name="Daum C."/>
            <person name="Ramamoorthy G.K."/>
            <person name="Gryganskyi A."/>
            <person name="Culley D."/>
            <person name="Magnuson J.K."/>
            <person name="James T.Y."/>
            <person name="O'Malley M.A."/>
            <person name="Stajich J.E."/>
            <person name="Spatafora J.W."/>
            <person name="Visel A."/>
            <person name="Grigoriev I.V."/>
        </authorList>
    </citation>
    <scope>NUCLEOTIDE SEQUENCE [LARGE SCALE GENOMIC DNA]</scope>
    <source>
        <strain evidence="4 5">NRRL 3301</strain>
    </source>
</reference>
<feature type="region of interest" description="Disordered" evidence="2">
    <location>
        <begin position="460"/>
        <end position="493"/>
    </location>
</feature>
<dbReference type="InterPro" id="IPR023578">
    <property type="entry name" value="Ras_GEF_dom_sf"/>
</dbReference>
<evidence type="ECO:0000313" key="4">
    <source>
        <dbReference type="EMBL" id="ORX62565.1"/>
    </source>
</evidence>
<dbReference type="InterPro" id="IPR001895">
    <property type="entry name" value="RASGEF_cat_dom"/>
</dbReference>
<dbReference type="PANTHER" id="PTHR36721">
    <property type="entry name" value="PROLINE-RICH FAMILY PROTEIN"/>
    <property type="match status" value="1"/>
</dbReference>
<dbReference type="SUPFAM" id="SSF48366">
    <property type="entry name" value="Ras GEF"/>
    <property type="match status" value="1"/>
</dbReference>
<dbReference type="OrthoDB" id="10254377at2759"/>
<dbReference type="InterPro" id="IPR036964">
    <property type="entry name" value="RASGEF_cat_dom_sf"/>
</dbReference>